<evidence type="ECO:0000313" key="6">
    <source>
        <dbReference type="Proteomes" id="UP001156903"/>
    </source>
</evidence>
<proteinExistence type="predicted"/>
<feature type="signal peptide" evidence="3">
    <location>
        <begin position="1"/>
        <end position="24"/>
    </location>
</feature>
<organism evidence="5 6">
    <name type="scientific">Hydrogenophaga electricum</name>
    <dbReference type="NCBI Taxonomy" id="1230953"/>
    <lineage>
        <taxon>Bacteria</taxon>
        <taxon>Pseudomonadati</taxon>
        <taxon>Pseudomonadota</taxon>
        <taxon>Betaproteobacteria</taxon>
        <taxon>Burkholderiales</taxon>
        <taxon>Comamonadaceae</taxon>
        <taxon>Hydrogenophaga</taxon>
    </lineage>
</organism>
<evidence type="ECO:0000259" key="4">
    <source>
        <dbReference type="Pfam" id="PF13505"/>
    </source>
</evidence>
<sequence>MRTKNILTGLMAASTLGLASTAQAQSIYGEIGYMGLDVGARVGGVGISAKPANLRGIIGFDLGPLAIEGMTSVSERDDTVRVGGLNTPIRTKVDNISGVFLKPNLSLGNFEIFGRFGAARTKLSVGGEKASGTSLAYGAGIRFNLTDNLTLGADYMNFYDKDRITVEGVSIGLGLKF</sequence>
<protein>
    <recommendedName>
        <fullName evidence="4">Outer membrane protein beta-barrel domain-containing protein</fullName>
    </recommendedName>
</protein>
<comment type="subcellular location">
    <subcellularLocation>
        <location evidence="1">Cell outer membrane</location>
    </subcellularLocation>
</comment>
<evidence type="ECO:0000256" key="3">
    <source>
        <dbReference type="SAM" id="SignalP"/>
    </source>
</evidence>
<feature type="chain" id="PRO_5047126576" description="Outer membrane protein beta-barrel domain-containing protein" evidence="3">
    <location>
        <begin position="25"/>
        <end position="177"/>
    </location>
</feature>
<dbReference type="Proteomes" id="UP001156903">
    <property type="component" value="Unassembled WGS sequence"/>
</dbReference>
<name>A0ABQ6C6D0_9BURK</name>
<feature type="domain" description="Outer membrane protein beta-barrel" evidence="4">
    <location>
        <begin position="12"/>
        <end position="177"/>
    </location>
</feature>
<comment type="caution">
    <text evidence="5">The sequence shown here is derived from an EMBL/GenBank/DDBJ whole genome shotgun (WGS) entry which is preliminary data.</text>
</comment>
<dbReference type="EMBL" id="BSPB01000037">
    <property type="protein sequence ID" value="GLS15903.1"/>
    <property type="molecule type" value="Genomic_DNA"/>
</dbReference>
<keyword evidence="6" id="KW-1185">Reference proteome</keyword>
<reference evidence="6" key="1">
    <citation type="journal article" date="2019" name="Int. J. Syst. Evol. Microbiol.">
        <title>The Global Catalogue of Microorganisms (GCM) 10K type strain sequencing project: providing services to taxonomists for standard genome sequencing and annotation.</title>
        <authorList>
            <consortium name="The Broad Institute Genomics Platform"/>
            <consortium name="The Broad Institute Genome Sequencing Center for Infectious Disease"/>
            <person name="Wu L."/>
            <person name="Ma J."/>
        </authorList>
    </citation>
    <scope>NUCLEOTIDE SEQUENCE [LARGE SCALE GENOMIC DNA]</scope>
    <source>
        <strain evidence="6">NBRC 109341</strain>
    </source>
</reference>
<dbReference type="InterPro" id="IPR027385">
    <property type="entry name" value="Beta-barrel_OMP"/>
</dbReference>
<gene>
    <name evidence="5" type="ORF">GCM10007935_33400</name>
</gene>
<accession>A0ABQ6C6D0</accession>
<dbReference type="Gene3D" id="2.40.160.20">
    <property type="match status" value="1"/>
</dbReference>
<dbReference type="Pfam" id="PF13505">
    <property type="entry name" value="OMP_b-brl"/>
    <property type="match status" value="1"/>
</dbReference>
<dbReference type="InterPro" id="IPR011250">
    <property type="entry name" value="OMP/PagP_B-barrel"/>
</dbReference>
<keyword evidence="2 3" id="KW-0732">Signal</keyword>
<evidence type="ECO:0000313" key="5">
    <source>
        <dbReference type="EMBL" id="GLS15903.1"/>
    </source>
</evidence>
<dbReference type="RefSeq" id="WP_284308715.1">
    <property type="nucleotide sequence ID" value="NZ_BSPB01000037.1"/>
</dbReference>
<evidence type="ECO:0000256" key="1">
    <source>
        <dbReference type="ARBA" id="ARBA00004442"/>
    </source>
</evidence>
<evidence type="ECO:0000256" key="2">
    <source>
        <dbReference type="ARBA" id="ARBA00022729"/>
    </source>
</evidence>
<dbReference type="SUPFAM" id="SSF56925">
    <property type="entry name" value="OMPA-like"/>
    <property type="match status" value="1"/>
</dbReference>